<dbReference type="SUPFAM" id="SSF55271">
    <property type="entry name" value="DNA repair protein MutS, domain I"/>
    <property type="match status" value="1"/>
</dbReference>
<dbReference type="GO" id="GO:0005524">
    <property type="term" value="F:ATP binding"/>
    <property type="evidence" value="ECO:0007669"/>
    <property type="project" value="InterPro"/>
</dbReference>
<dbReference type="Proteomes" id="UP000649328">
    <property type="component" value="Unassembled WGS sequence"/>
</dbReference>
<evidence type="ECO:0000313" key="3">
    <source>
        <dbReference type="EMBL" id="KAF8002322.1"/>
    </source>
</evidence>
<feature type="compositionally biased region" description="Polar residues" evidence="1">
    <location>
        <begin position="136"/>
        <end position="145"/>
    </location>
</feature>
<dbReference type="GO" id="GO:0006298">
    <property type="term" value="P:mismatch repair"/>
    <property type="evidence" value="ECO:0007669"/>
    <property type="project" value="InterPro"/>
</dbReference>
<dbReference type="EMBL" id="JACBPP010000004">
    <property type="protein sequence ID" value="KAF8002322.1"/>
    <property type="molecule type" value="Genomic_DNA"/>
</dbReference>
<feature type="domain" description="DNA mismatch repair protein MutS-like N-terminal" evidence="2">
    <location>
        <begin position="182"/>
        <end position="304"/>
    </location>
</feature>
<dbReference type="Gene3D" id="3.30.420.110">
    <property type="entry name" value="MutS, connector domain"/>
    <property type="match status" value="1"/>
</dbReference>
<comment type="caution">
    <text evidence="3">The sequence shown here is derived from an EMBL/GenBank/DDBJ whole genome shotgun (WGS) entry which is preliminary data.</text>
</comment>
<dbReference type="Pfam" id="PF01624">
    <property type="entry name" value="MutS_I"/>
    <property type="match status" value="1"/>
</dbReference>
<feature type="compositionally biased region" description="Low complexity" evidence="1">
    <location>
        <begin position="70"/>
        <end position="85"/>
    </location>
</feature>
<dbReference type="InterPro" id="IPR016151">
    <property type="entry name" value="DNA_mismatch_repair_MutS_N"/>
</dbReference>
<organism evidence="3 4">
    <name type="scientific">Metschnikowia pulcherrima</name>
    <dbReference type="NCBI Taxonomy" id="27326"/>
    <lineage>
        <taxon>Eukaryota</taxon>
        <taxon>Fungi</taxon>
        <taxon>Dikarya</taxon>
        <taxon>Ascomycota</taxon>
        <taxon>Saccharomycotina</taxon>
        <taxon>Pichiomycetes</taxon>
        <taxon>Metschnikowiaceae</taxon>
        <taxon>Metschnikowia</taxon>
    </lineage>
</organism>
<accession>A0A8H7LES3</accession>
<dbReference type="OrthoDB" id="121051at2759"/>
<gene>
    <name evidence="3" type="ORF">HF325_003287</name>
</gene>
<evidence type="ECO:0000256" key="1">
    <source>
        <dbReference type="SAM" id="MobiDB-lite"/>
    </source>
</evidence>
<dbReference type="InterPro" id="IPR007695">
    <property type="entry name" value="DNA_mismatch_repair_MutS-lik_N"/>
</dbReference>
<feature type="compositionally biased region" description="Polar residues" evidence="1">
    <location>
        <begin position="1"/>
        <end position="18"/>
    </location>
</feature>
<feature type="region of interest" description="Disordered" evidence="1">
    <location>
        <begin position="131"/>
        <end position="154"/>
    </location>
</feature>
<proteinExistence type="predicted"/>
<feature type="region of interest" description="Disordered" evidence="1">
    <location>
        <begin position="1"/>
        <end position="96"/>
    </location>
</feature>
<name>A0A8H7LES3_9ASCO</name>
<evidence type="ECO:0000259" key="2">
    <source>
        <dbReference type="Pfam" id="PF01624"/>
    </source>
</evidence>
<dbReference type="InterPro" id="IPR036678">
    <property type="entry name" value="MutS_con_dom_sf"/>
</dbReference>
<dbReference type="AlphaFoldDB" id="A0A8H7LES3"/>
<evidence type="ECO:0000313" key="4">
    <source>
        <dbReference type="Proteomes" id="UP000649328"/>
    </source>
</evidence>
<dbReference type="Gene3D" id="3.40.1170.10">
    <property type="entry name" value="DNA repair protein MutS, domain I"/>
    <property type="match status" value="1"/>
</dbReference>
<reference evidence="3" key="1">
    <citation type="submission" date="2020-10" db="EMBL/GenBank/DDBJ databases">
        <title>The Whole-Genome Sequence of Metschnikowia persimmonesis, a Novel Endophytic Yeast Species Isolated from Medicinal Plant Diospyros kaki Thumb.</title>
        <authorList>
            <person name="Rahmat E."/>
            <person name="Kang Y."/>
        </authorList>
    </citation>
    <scope>NUCLEOTIDE SEQUENCE</scope>
    <source>
        <strain evidence="3">KIOM G15050</strain>
    </source>
</reference>
<feature type="compositionally biased region" description="Basic and acidic residues" evidence="1">
    <location>
        <begin position="26"/>
        <end position="50"/>
    </location>
</feature>
<keyword evidence="4" id="KW-1185">Reference proteome</keyword>
<sequence length="370" mass="40639">MRQLPSQKSTVPKSQPSISRFFAPRELPKPDVKKSATGEIDTQTKKRLDVFSHLPSKKQKAENGNLNNVETSSAQETTSTTPTSAHNESLKDDMDTSQHIVIDDVIDDEKDDAGDVVESSKASLLALFRQNGDPEASSSPELEQTLNPAKSAKSAKSANLANLAKLAKPSRAAKPKAAAKMTPLEQQYKDLKARHMDKVLAIQVGYKFKFFGQDAVVALQLLNIMLIPGNLNLDERKHDRYAYCLIPDNRLHIHLQRLLNHGLKVGVVKQTETAAVKSVESTNKSSLFLREVTAVYTKATYMGDEAVNGVPEKYGDSGVAAESDRYIICIDELDPAKTGIVAVQPATGDIVHDYFADTLARRSWRPASRT</sequence>
<dbReference type="GO" id="GO:0030983">
    <property type="term" value="F:mismatched DNA binding"/>
    <property type="evidence" value="ECO:0007669"/>
    <property type="project" value="InterPro"/>
</dbReference>
<protein>
    <recommendedName>
        <fullName evidence="2">DNA mismatch repair protein MutS-like N-terminal domain-containing protein</fullName>
    </recommendedName>
</protein>